<dbReference type="EMBL" id="HBGZ01020955">
    <property type="protein sequence ID" value="CAD9614716.1"/>
    <property type="molecule type" value="Transcribed_RNA"/>
</dbReference>
<keyword evidence="7" id="KW-1278">Translocase</keyword>
<dbReference type="GO" id="GO:0017038">
    <property type="term" value="P:protein import"/>
    <property type="evidence" value="ECO:0007669"/>
    <property type="project" value="InterPro"/>
</dbReference>
<dbReference type="InterPro" id="IPR044722">
    <property type="entry name" value="SecA_SF2_C"/>
</dbReference>
<dbReference type="PROSITE" id="PS51192">
    <property type="entry name" value="HELICASE_ATP_BIND_1"/>
    <property type="match status" value="1"/>
</dbReference>
<dbReference type="InterPro" id="IPR014001">
    <property type="entry name" value="Helicase_ATP-bd"/>
</dbReference>
<gene>
    <name evidence="13" type="ORF">SMAR0320_LOCUS15082</name>
</gene>
<dbReference type="InterPro" id="IPR000185">
    <property type="entry name" value="SecA"/>
</dbReference>
<accession>A0A7S2PR94</accession>
<dbReference type="Gene3D" id="1.10.3060.10">
    <property type="entry name" value="Helical scaffold and wing domains of SecA"/>
    <property type="match status" value="1"/>
</dbReference>
<keyword evidence="4 10" id="KW-0547">Nucleotide-binding</keyword>
<proteinExistence type="inferred from homology"/>
<dbReference type="Pfam" id="PF07516">
    <property type="entry name" value="SecA_SW"/>
    <property type="match status" value="1"/>
</dbReference>
<dbReference type="Pfam" id="PF07517">
    <property type="entry name" value="SecA_DEAD"/>
    <property type="match status" value="1"/>
</dbReference>
<dbReference type="PANTHER" id="PTHR30612:SF0">
    <property type="entry name" value="CHLOROPLAST PROTEIN-TRANSPORTING ATPASE"/>
    <property type="match status" value="1"/>
</dbReference>
<evidence type="ECO:0000256" key="9">
    <source>
        <dbReference type="ARBA" id="ARBA00023136"/>
    </source>
</evidence>
<dbReference type="InterPro" id="IPR036670">
    <property type="entry name" value="SecA_X-link_sf"/>
</dbReference>
<dbReference type="SUPFAM" id="SSF81886">
    <property type="entry name" value="Helical scaffold and wing domains of SecA"/>
    <property type="match status" value="1"/>
</dbReference>
<dbReference type="InterPro" id="IPR014018">
    <property type="entry name" value="SecA_motor_DEAD"/>
</dbReference>
<feature type="domain" description="SecA family profile" evidence="12">
    <location>
        <begin position="72"/>
        <end position="769"/>
    </location>
</feature>
<dbReference type="PROSITE" id="PS51196">
    <property type="entry name" value="SECA_MOTOR_DEAD"/>
    <property type="match status" value="1"/>
</dbReference>
<evidence type="ECO:0000256" key="2">
    <source>
        <dbReference type="ARBA" id="ARBA00007650"/>
    </source>
</evidence>
<dbReference type="SMART" id="SM00957">
    <property type="entry name" value="SecA_DEAD"/>
    <property type="match status" value="1"/>
</dbReference>
<dbReference type="SUPFAM" id="SSF81767">
    <property type="entry name" value="Pre-protein crosslinking domain of SecA"/>
    <property type="match status" value="1"/>
</dbReference>
<dbReference type="PANTHER" id="PTHR30612">
    <property type="entry name" value="SECA INNER MEMBRANE COMPONENT OF SEC PROTEIN SECRETION SYSTEM"/>
    <property type="match status" value="1"/>
</dbReference>
<evidence type="ECO:0000256" key="7">
    <source>
        <dbReference type="ARBA" id="ARBA00022967"/>
    </source>
</evidence>
<evidence type="ECO:0000259" key="11">
    <source>
        <dbReference type="PROSITE" id="PS51192"/>
    </source>
</evidence>
<dbReference type="Pfam" id="PF01043">
    <property type="entry name" value="SecA_PP_bind"/>
    <property type="match status" value="1"/>
</dbReference>
<dbReference type="PRINTS" id="PR00906">
    <property type="entry name" value="SECA"/>
</dbReference>
<dbReference type="GO" id="GO:0016020">
    <property type="term" value="C:membrane"/>
    <property type="evidence" value="ECO:0007669"/>
    <property type="project" value="UniProtKB-SubCell"/>
</dbReference>
<reference evidence="13" key="1">
    <citation type="submission" date="2021-01" db="EMBL/GenBank/DDBJ databases">
        <authorList>
            <person name="Corre E."/>
            <person name="Pelletier E."/>
            <person name="Niang G."/>
            <person name="Scheremetjew M."/>
            <person name="Finn R."/>
            <person name="Kale V."/>
            <person name="Holt S."/>
            <person name="Cochrane G."/>
            <person name="Meng A."/>
            <person name="Brown T."/>
            <person name="Cohen L."/>
        </authorList>
    </citation>
    <scope>NUCLEOTIDE SEQUENCE</scope>
    <source>
        <strain evidence="13">SM1012Den-03</strain>
    </source>
</reference>
<organism evidence="13">
    <name type="scientific">Skeletonema marinoi</name>
    <dbReference type="NCBI Taxonomy" id="267567"/>
    <lineage>
        <taxon>Eukaryota</taxon>
        <taxon>Sar</taxon>
        <taxon>Stramenopiles</taxon>
        <taxon>Ochrophyta</taxon>
        <taxon>Bacillariophyta</taxon>
        <taxon>Coscinodiscophyceae</taxon>
        <taxon>Thalassiosirophycidae</taxon>
        <taxon>Thalassiosirales</taxon>
        <taxon>Skeletonemataceae</taxon>
        <taxon>Skeletonema</taxon>
        <taxon>Skeletonema marinoi-dohrnii complex</taxon>
    </lineage>
</organism>
<dbReference type="InterPro" id="IPR036266">
    <property type="entry name" value="SecA_Wing/Scaffold_sf"/>
</dbReference>
<dbReference type="AlphaFoldDB" id="A0A7S2PR94"/>
<evidence type="ECO:0000259" key="12">
    <source>
        <dbReference type="PROSITE" id="PS51196"/>
    </source>
</evidence>
<dbReference type="InterPro" id="IPR027417">
    <property type="entry name" value="P-loop_NTPase"/>
</dbReference>
<comment type="similarity">
    <text evidence="2 10">Belongs to the SecA family.</text>
</comment>
<dbReference type="Gene3D" id="3.90.1440.10">
    <property type="entry name" value="SecA, preprotein cross-linking domain"/>
    <property type="match status" value="1"/>
</dbReference>
<evidence type="ECO:0000256" key="8">
    <source>
        <dbReference type="ARBA" id="ARBA00023010"/>
    </source>
</evidence>
<feature type="domain" description="Helicase ATP-binding" evidence="11">
    <location>
        <begin position="159"/>
        <end position="324"/>
    </location>
</feature>
<evidence type="ECO:0000256" key="10">
    <source>
        <dbReference type="RuleBase" id="RU003874"/>
    </source>
</evidence>
<name>A0A7S2PR94_9STRA</name>
<keyword evidence="5 10" id="KW-0067">ATP-binding</keyword>
<dbReference type="PROSITE" id="PS01312">
    <property type="entry name" value="SECA"/>
    <property type="match status" value="1"/>
</dbReference>
<protein>
    <recommendedName>
        <fullName evidence="10">Protein translocase subunit SecA</fullName>
    </recommendedName>
</protein>
<dbReference type="InterPro" id="IPR011115">
    <property type="entry name" value="SecA_DEAD"/>
</dbReference>
<evidence type="ECO:0000313" key="13">
    <source>
        <dbReference type="EMBL" id="CAD9614716.1"/>
    </source>
</evidence>
<dbReference type="GO" id="GO:0006605">
    <property type="term" value="P:protein targeting"/>
    <property type="evidence" value="ECO:0007669"/>
    <property type="project" value="InterPro"/>
</dbReference>
<keyword evidence="6 10" id="KW-0653">Protein transport</keyword>
<dbReference type="GO" id="GO:0005524">
    <property type="term" value="F:ATP binding"/>
    <property type="evidence" value="ECO:0007669"/>
    <property type="project" value="UniProtKB-KW"/>
</dbReference>
<keyword evidence="8 10" id="KW-0811">Translocation</keyword>
<dbReference type="SUPFAM" id="SSF52540">
    <property type="entry name" value="P-loop containing nucleoside triphosphate hydrolases"/>
    <property type="match status" value="2"/>
</dbReference>
<evidence type="ECO:0000256" key="1">
    <source>
        <dbReference type="ARBA" id="ARBA00004170"/>
    </source>
</evidence>
<dbReference type="Gene3D" id="3.40.50.300">
    <property type="entry name" value="P-loop containing nucleotide triphosphate hydrolases"/>
    <property type="match status" value="2"/>
</dbReference>
<comment type="subcellular location">
    <subcellularLocation>
        <location evidence="1">Membrane</location>
        <topology evidence="1">Peripheral membrane protein</topology>
    </subcellularLocation>
</comment>
<dbReference type="CDD" id="cd17928">
    <property type="entry name" value="DEXDc_SecA"/>
    <property type="match status" value="1"/>
</dbReference>
<keyword evidence="9" id="KW-0472">Membrane</keyword>
<evidence type="ECO:0000256" key="6">
    <source>
        <dbReference type="ARBA" id="ARBA00022927"/>
    </source>
</evidence>
<dbReference type="InterPro" id="IPR011130">
    <property type="entry name" value="SecA_preprotein_X-link_dom"/>
</dbReference>
<evidence type="ECO:0000256" key="3">
    <source>
        <dbReference type="ARBA" id="ARBA00022448"/>
    </source>
</evidence>
<keyword evidence="3 10" id="KW-0813">Transport</keyword>
<dbReference type="InterPro" id="IPR020937">
    <property type="entry name" value="SecA_CS"/>
</dbReference>
<dbReference type="SMART" id="SM00958">
    <property type="entry name" value="SecA_PP_bind"/>
    <property type="match status" value="1"/>
</dbReference>
<evidence type="ECO:0000256" key="4">
    <source>
        <dbReference type="ARBA" id="ARBA00022741"/>
    </source>
</evidence>
<dbReference type="Pfam" id="PF21090">
    <property type="entry name" value="P-loop_SecA"/>
    <property type="match status" value="1"/>
</dbReference>
<dbReference type="InterPro" id="IPR011116">
    <property type="entry name" value="SecA_Wing/Scaffold"/>
</dbReference>
<dbReference type="HAMAP" id="MF_01382">
    <property type="entry name" value="SecA"/>
    <property type="match status" value="1"/>
</dbReference>
<evidence type="ECO:0000256" key="5">
    <source>
        <dbReference type="ARBA" id="ARBA00022840"/>
    </source>
</evidence>
<sequence length="996" mass="109906">MVGYSKGAALLALSAAAPLCVSYYVAPVSKSSRLSKNPTFLHSNLLPRALRNDLSTTSSSALSMGFMEDFVVGQDDKTRKAANDKYIETLQERVNRINDLEPTIEELGDEEMIAKTKEFRERLAKGEDINGPILEEAFAVVREAAWRVIEQRHYDVQLMGGLILHDGRLAEMATGEGKTLVSTLPCYLNSLAGEPSFVITVNDYLARRDMEKMGQVHRYLGLSVGLIQAGMTEEERKKAYSCDVVYVTNSELGFDYLRDHLALSPAQTVLPGNTGEFKGFCVVDEADSVLIDEARTPLIISKQVPAPANKYRAANTLAENLKEGVHYTVDQKNKNCVFNERGYKDCEKALGVASLFEEPSDASGAWAPFILNAVKAKELFNRDIEYTVLPDNGGVGIIDSFTGRVLDGRRWSDGLHQSIEAKEGIEVSEQSKVIAKVTYQSLFRQFTRLSGMTGTAMSDAAELEFTYDLKVTPVPTALPIARRDYPDVAYKTRNAANNALVKEVVAAGGGESDGRPCLVGTTSVMQSEAIVKALADEGIKAELLNASPENAAREGEIIAQAGRPGVVTVATNMAGRGTDILLGGCPSTMARLKCRAFLFDEGILSAEERSFYPPDPSDDYYPCDIGDDAKFMLKDAAIAVKKEFGDDLTAIRFDEILTVATDTTEGEDDPAYIVKLRDATQAVKEIFQEELSPEKEAVKSRGGLYVMGTNRHESSRIDGQLRGRAGRQGDPGTSRFFLSFEDDMFVIFGGDGLKNILKTFRVSEDMPIEAPQVTDALDKVQLAVEEKYRDIRGQILDFDDVLDDQRKLFYKRRQKLLFSTPEATIETVDQYNKDTVADIVKAQVNEDGTVKVDTVMEKIGQFFPSVIPVISAEDIAGSKEEEVITFLNVAVEEIFKAKVKELDEKAKLDGRPTGSLARSANYITLISMDNAWSDHLQNMENLKENVFLRKYQDLNPADEYKSESFAMFEGLLDKMRLNTIFSLWQSLAPAPVAQTA</sequence>
<dbReference type="NCBIfam" id="TIGR00963">
    <property type="entry name" value="secA"/>
    <property type="match status" value="1"/>
</dbReference>
<dbReference type="GO" id="GO:0006886">
    <property type="term" value="P:intracellular protein transport"/>
    <property type="evidence" value="ECO:0007669"/>
    <property type="project" value="InterPro"/>
</dbReference>